<protein>
    <recommendedName>
        <fullName evidence="5">FAD-binding domain-containing protein</fullName>
    </recommendedName>
</protein>
<sequence>MAGDKVKDMHVAIVGAGIGGLALAMGLRLRSALHRIDIQLVFLTGQSAGIGFGTNGDLALDMIQEGFIPEFERFCIGNKPKNAQNIFFEGMLLRRVLALQSPGTASHRGVTQITFAELSAHRNDVLQTMTSFIPIEKVRFSKRLTNIEQYSNKVVLHLADGDTAEASILVGADGIKSVVRKHVLSPTYPGQVDPVYAGSYCYRGVIPIAEGQEIFGDLTNVAKMYLGEKRCCVHYLISGGEELNFLLCVADNKPWELSNAVTQKVAYETMMSDFDDPSIDDRFRRLLCKANPIRWGLFHHRYTSTYYRDRVVLLGDSAHASLPFQAAGAGQGLEDALVLSNVLAKIFLNAPGGEPLHPYIRAGFAGYDAVRRPRAQRQLERAHEMATMLYYEHPETGTDMYKVLGKLQAGWFEWLWFHDLGKDVREAGRGVDEIIERGGGRCKI</sequence>
<reference evidence="6 7" key="1">
    <citation type="submission" date="2019-04" db="EMBL/GenBank/DDBJ databases">
        <title>Aspergillus burnettii sp. nov., novel species from soil in southeast Queensland.</title>
        <authorList>
            <person name="Gilchrist C.L.M."/>
            <person name="Pitt J.I."/>
            <person name="Lange L."/>
            <person name="Lacey H.J."/>
            <person name="Vuong D."/>
            <person name="Midgley D.J."/>
            <person name="Greenfield P."/>
            <person name="Bradbury M."/>
            <person name="Lacey E."/>
            <person name="Busk P.K."/>
            <person name="Pilgaard B."/>
            <person name="Chooi Y.H."/>
            <person name="Piggott A.M."/>
        </authorList>
    </citation>
    <scope>NUCLEOTIDE SEQUENCE [LARGE SCALE GENOMIC DNA]</scope>
    <source>
        <strain evidence="6 7">FRR 5400</strain>
    </source>
</reference>
<gene>
    <name evidence="6" type="ORF">ETB97_006151</name>
</gene>
<evidence type="ECO:0000256" key="4">
    <source>
        <dbReference type="SAM" id="Phobius"/>
    </source>
</evidence>
<dbReference type="PRINTS" id="PR00420">
    <property type="entry name" value="RNGMNOXGNASE"/>
</dbReference>
<dbReference type="Gene3D" id="3.50.50.60">
    <property type="entry name" value="FAD/NAD(P)-binding domain"/>
    <property type="match status" value="1"/>
</dbReference>
<dbReference type="InterPro" id="IPR051104">
    <property type="entry name" value="FAD_monoxygenase"/>
</dbReference>
<feature type="transmembrane region" description="Helical" evidence="4">
    <location>
        <begin position="12"/>
        <end position="29"/>
    </location>
</feature>
<evidence type="ECO:0000256" key="1">
    <source>
        <dbReference type="ARBA" id="ARBA00022630"/>
    </source>
</evidence>
<keyword evidence="1" id="KW-0285">Flavoprotein</keyword>
<dbReference type="EMBL" id="SPNV01000270">
    <property type="protein sequence ID" value="KAF5857193.1"/>
    <property type="molecule type" value="Genomic_DNA"/>
</dbReference>
<proteinExistence type="predicted"/>
<dbReference type="GO" id="GO:0044550">
    <property type="term" value="P:secondary metabolite biosynthetic process"/>
    <property type="evidence" value="ECO:0007669"/>
    <property type="project" value="TreeGrafter"/>
</dbReference>
<dbReference type="Pfam" id="PF01494">
    <property type="entry name" value="FAD_binding_3"/>
    <property type="match status" value="1"/>
</dbReference>
<accession>A0A8H6E3K3</accession>
<keyword evidence="4" id="KW-1133">Transmembrane helix</keyword>
<keyword evidence="4" id="KW-0812">Transmembrane</keyword>
<dbReference type="InterPro" id="IPR036188">
    <property type="entry name" value="FAD/NAD-bd_sf"/>
</dbReference>
<feature type="domain" description="FAD-binding" evidence="5">
    <location>
        <begin position="137"/>
        <end position="347"/>
    </location>
</feature>
<dbReference type="AlphaFoldDB" id="A0A8H6E3K3"/>
<keyword evidence="4" id="KW-0472">Membrane</keyword>
<dbReference type="Proteomes" id="UP000541154">
    <property type="component" value="Unassembled WGS sequence"/>
</dbReference>
<evidence type="ECO:0000313" key="7">
    <source>
        <dbReference type="Proteomes" id="UP000541154"/>
    </source>
</evidence>
<dbReference type="GO" id="GO:0071949">
    <property type="term" value="F:FAD binding"/>
    <property type="evidence" value="ECO:0007669"/>
    <property type="project" value="InterPro"/>
</dbReference>
<keyword evidence="2" id="KW-0274">FAD</keyword>
<name>A0A8H6E3K3_PETAA</name>
<keyword evidence="3" id="KW-0560">Oxidoreductase</keyword>
<dbReference type="SUPFAM" id="SSF51905">
    <property type="entry name" value="FAD/NAD(P)-binding domain"/>
    <property type="match status" value="1"/>
</dbReference>
<dbReference type="GO" id="GO:0016491">
    <property type="term" value="F:oxidoreductase activity"/>
    <property type="evidence" value="ECO:0007669"/>
    <property type="project" value="UniProtKB-KW"/>
</dbReference>
<evidence type="ECO:0000256" key="2">
    <source>
        <dbReference type="ARBA" id="ARBA00022827"/>
    </source>
</evidence>
<evidence type="ECO:0000313" key="6">
    <source>
        <dbReference type="EMBL" id="KAF5857193.1"/>
    </source>
</evidence>
<dbReference type="PANTHER" id="PTHR46720:SF3">
    <property type="entry name" value="FAD-BINDING DOMAIN-CONTAINING PROTEIN-RELATED"/>
    <property type="match status" value="1"/>
</dbReference>
<evidence type="ECO:0000259" key="5">
    <source>
        <dbReference type="Pfam" id="PF01494"/>
    </source>
</evidence>
<evidence type="ECO:0000256" key="3">
    <source>
        <dbReference type="ARBA" id="ARBA00023002"/>
    </source>
</evidence>
<dbReference type="InterPro" id="IPR002938">
    <property type="entry name" value="FAD-bd"/>
</dbReference>
<organism evidence="6 7">
    <name type="scientific">Petromyces alliaceus</name>
    <name type="common">Aspergillus alliaceus</name>
    <dbReference type="NCBI Taxonomy" id="209559"/>
    <lineage>
        <taxon>Eukaryota</taxon>
        <taxon>Fungi</taxon>
        <taxon>Dikarya</taxon>
        <taxon>Ascomycota</taxon>
        <taxon>Pezizomycotina</taxon>
        <taxon>Eurotiomycetes</taxon>
        <taxon>Eurotiomycetidae</taxon>
        <taxon>Eurotiales</taxon>
        <taxon>Aspergillaceae</taxon>
        <taxon>Aspergillus</taxon>
        <taxon>Aspergillus subgen. Circumdati</taxon>
    </lineage>
</organism>
<comment type="caution">
    <text evidence="6">The sequence shown here is derived from an EMBL/GenBank/DDBJ whole genome shotgun (WGS) entry which is preliminary data.</text>
</comment>
<keyword evidence="7" id="KW-1185">Reference proteome</keyword>
<dbReference type="PANTHER" id="PTHR46720">
    <property type="entry name" value="HYDROXYLASE, PUTATIVE (AFU_ORTHOLOGUE AFUA_3G01460)-RELATED"/>
    <property type="match status" value="1"/>
</dbReference>